<dbReference type="Pfam" id="PF00753">
    <property type="entry name" value="Lactamase_B"/>
    <property type="match status" value="1"/>
</dbReference>
<dbReference type="AlphaFoldDB" id="A0A6J7EDX1"/>
<evidence type="ECO:0000313" key="2">
    <source>
        <dbReference type="EMBL" id="CAB4879480.1"/>
    </source>
</evidence>
<proteinExistence type="predicted"/>
<dbReference type="InterPro" id="IPR001279">
    <property type="entry name" value="Metallo-B-lactamas"/>
</dbReference>
<dbReference type="Gene3D" id="3.60.15.10">
    <property type="entry name" value="Ribonuclease Z/Hydroxyacylglutathione hydrolase-like"/>
    <property type="match status" value="1"/>
</dbReference>
<sequence length="337" mass="36397">MSHALEVESLGEGIHRLAIPTPFLVGRVNVYLLEGPPLTLIDTGPNSGTSLDALQLSLREVGHEMEDIEVVVLTHQHVDHVGLARIVSQRAGAQVIMPAALGPYLSDWKASAELDDELAAKVMETNGLGSGVTQAVKQVARAYRAFGDSARCDHPVSDGDQISIAGRDFTAHLRPGHSPTDMIFVEASTGLMIGGDHLLPKVSSNPVLSRRVDIDAPADTLERFRSLPAYVESLRATEKMDLGRILPGHGPVFEGHAQLIQERLRMHEDRAEKMFATLADGPKTALEIAVSIWGDIARAQPFLTFSEVIGHMDVLMDEGQVVTSPIDSSGTQRFQSA</sequence>
<dbReference type="EMBL" id="CAFBLU010000024">
    <property type="protein sequence ID" value="CAB4879480.1"/>
    <property type="molecule type" value="Genomic_DNA"/>
</dbReference>
<reference evidence="2" key="1">
    <citation type="submission" date="2020-05" db="EMBL/GenBank/DDBJ databases">
        <authorList>
            <person name="Chiriac C."/>
            <person name="Salcher M."/>
            <person name="Ghai R."/>
            <person name="Kavagutti S V."/>
        </authorList>
    </citation>
    <scope>NUCLEOTIDE SEQUENCE</scope>
</reference>
<evidence type="ECO:0000259" key="1">
    <source>
        <dbReference type="SMART" id="SM00849"/>
    </source>
</evidence>
<accession>A0A6J7EDX1</accession>
<gene>
    <name evidence="2" type="ORF">UFOPK3444_01260</name>
</gene>
<protein>
    <submittedName>
        <fullName evidence="2">Unannotated protein</fullName>
    </submittedName>
</protein>
<dbReference type="SMART" id="SM00849">
    <property type="entry name" value="Lactamase_B"/>
    <property type="match status" value="1"/>
</dbReference>
<organism evidence="2">
    <name type="scientific">freshwater metagenome</name>
    <dbReference type="NCBI Taxonomy" id="449393"/>
    <lineage>
        <taxon>unclassified sequences</taxon>
        <taxon>metagenomes</taxon>
        <taxon>ecological metagenomes</taxon>
    </lineage>
</organism>
<feature type="domain" description="Metallo-beta-lactamase" evidence="1">
    <location>
        <begin position="27"/>
        <end position="249"/>
    </location>
</feature>
<dbReference type="SUPFAM" id="SSF56281">
    <property type="entry name" value="Metallo-hydrolase/oxidoreductase"/>
    <property type="match status" value="1"/>
</dbReference>
<name>A0A6J7EDX1_9ZZZZ</name>
<dbReference type="PANTHER" id="PTHR23131">
    <property type="entry name" value="ENDORIBONUCLEASE LACTB2"/>
    <property type="match status" value="1"/>
</dbReference>
<dbReference type="InterPro" id="IPR050662">
    <property type="entry name" value="Sec-metab_biosynth-thioest"/>
</dbReference>
<dbReference type="InterPro" id="IPR036866">
    <property type="entry name" value="RibonucZ/Hydroxyglut_hydro"/>
</dbReference>
<dbReference type="PANTHER" id="PTHR23131:SF4">
    <property type="entry name" value="METALLO-BETA-LACTAMASE SUPERFAMILY POTEIN"/>
    <property type="match status" value="1"/>
</dbReference>